<feature type="compositionally biased region" description="Basic residues" evidence="1">
    <location>
        <begin position="14"/>
        <end position="25"/>
    </location>
</feature>
<accession>A0ABQ8LPY9</accession>
<dbReference type="PANTHER" id="PTHR46657">
    <property type="entry name" value="CENTROSOMAL PROTEIN OF 128 KDA"/>
    <property type="match status" value="1"/>
</dbReference>
<feature type="compositionally biased region" description="Basic and acidic residues" evidence="1">
    <location>
        <begin position="26"/>
        <end position="37"/>
    </location>
</feature>
<evidence type="ECO:0000313" key="2">
    <source>
        <dbReference type="EMBL" id="KAI2651703.1"/>
    </source>
</evidence>
<evidence type="ECO:0000256" key="1">
    <source>
        <dbReference type="SAM" id="MobiDB-lite"/>
    </source>
</evidence>
<dbReference type="EMBL" id="JACTAM010000020">
    <property type="protein sequence ID" value="KAI2651703.1"/>
    <property type="molecule type" value="Genomic_DNA"/>
</dbReference>
<feature type="region of interest" description="Disordered" evidence="1">
    <location>
        <begin position="1"/>
        <end position="37"/>
    </location>
</feature>
<dbReference type="InterPro" id="IPR026652">
    <property type="entry name" value="CEP128"/>
</dbReference>
<feature type="region of interest" description="Disordered" evidence="1">
    <location>
        <begin position="95"/>
        <end position="123"/>
    </location>
</feature>
<sequence length="201" mass="22811">MDSSSESDTYGRPTGHRSRVKKRRTRPDSRFPRDTHVSDISDKIDTLANTLQDTSQNLNKVDRMLGQYKEHTDDQAEAMATLRDSLEESIQHLQAQQLKRSTGGWSPSLSTLHTSDLEDGSSTVKNRHISPLARNYRYVECGIDGNDVSAALAFHLRFGDRRRYLPTSPLRDHESAGAGNRRRSRSVGVHFRDFAQEEEQV</sequence>
<name>A0ABQ8LPY9_LABRO</name>
<evidence type="ECO:0000313" key="3">
    <source>
        <dbReference type="Proteomes" id="UP000830375"/>
    </source>
</evidence>
<organism evidence="2 3">
    <name type="scientific">Labeo rohita</name>
    <name type="common">Indian major carp</name>
    <name type="synonym">Cyprinus rohita</name>
    <dbReference type="NCBI Taxonomy" id="84645"/>
    <lineage>
        <taxon>Eukaryota</taxon>
        <taxon>Metazoa</taxon>
        <taxon>Chordata</taxon>
        <taxon>Craniata</taxon>
        <taxon>Vertebrata</taxon>
        <taxon>Euteleostomi</taxon>
        <taxon>Actinopterygii</taxon>
        <taxon>Neopterygii</taxon>
        <taxon>Teleostei</taxon>
        <taxon>Ostariophysi</taxon>
        <taxon>Cypriniformes</taxon>
        <taxon>Cyprinidae</taxon>
        <taxon>Labeoninae</taxon>
        <taxon>Labeonini</taxon>
        <taxon>Labeo</taxon>
    </lineage>
</organism>
<reference evidence="2 3" key="1">
    <citation type="submission" date="2022-01" db="EMBL/GenBank/DDBJ databases">
        <title>A high-quality chromosome-level genome assembly of rohu carp, Labeo rohita.</title>
        <authorList>
            <person name="Arick M.A. II"/>
            <person name="Hsu C.-Y."/>
            <person name="Magbanua Z."/>
            <person name="Pechanova O."/>
            <person name="Grover C."/>
            <person name="Miller E."/>
            <person name="Thrash A."/>
            <person name="Ezzel L."/>
            <person name="Alam S."/>
            <person name="Benzie J."/>
            <person name="Hamilton M."/>
            <person name="Karsi A."/>
            <person name="Lawrence M.L."/>
            <person name="Peterson D.G."/>
        </authorList>
    </citation>
    <scope>NUCLEOTIDE SEQUENCE [LARGE SCALE GENOMIC DNA]</scope>
    <source>
        <strain evidence="3">BAU-BD-2019</strain>
        <tissue evidence="2">Blood</tissue>
    </source>
</reference>
<proteinExistence type="predicted"/>
<feature type="region of interest" description="Disordered" evidence="1">
    <location>
        <begin position="165"/>
        <end position="201"/>
    </location>
</feature>
<comment type="caution">
    <text evidence="2">The sequence shown here is derived from an EMBL/GenBank/DDBJ whole genome shotgun (WGS) entry which is preliminary data.</text>
</comment>
<dbReference type="PANTHER" id="PTHR46657:SF1">
    <property type="entry name" value="CENTROSOMAL PROTEIN OF 128 KDA"/>
    <property type="match status" value="1"/>
</dbReference>
<protein>
    <submittedName>
        <fullName evidence="2">Centrosomal protein of 128 kDa</fullName>
    </submittedName>
</protein>
<keyword evidence="3" id="KW-1185">Reference proteome</keyword>
<dbReference type="Proteomes" id="UP000830375">
    <property type="component" value="Unassembled WGS sequence"/>
</dbReference>
<gene>
    <name evidence="2" type="ORF">H4Q32_014439</name>
</gene>